<evidence type="ECO:0000313" key="2">
    <source>
        <dbReference type="Proteomes" id="UP000018817"/>
    </source>
</evidence>
<reference evidence="1 2" key="2">
    <citation type="submission" date="2013-11" db="EMBL/GenBank/DDBJ databases">
        <title>The Genome Sequence of Phytophthora parasitica INRA-310.</title>
        <authorList>
            <consortium name="The Broad Institute Genomics Platform"/>
            <person name="Russ C."/>
            <person name="Tyler B."/>
            <person name="Panabieres F."/>
            <person name="Shan W."/>
            <person name="Tripathy S."/>
            <person name="Grunwald N."/>
            <person name="Machado M."/>
            <person name="Johnson C.S."/>
            <person name="Arredondo F."/>
            <person name="Hong C."/>
            <person name="Coffey M."/>
            <person name="Young S.K."/>
            <person name="Zeng Q."/>
            <person name="Gargeya S."/>
            <person name="Fitzgerald M."/>
            <person name="Abouelleil A."/>
            <person name="Alvarado L."/>
            <person name="Chapman S.B."/>
            <person name="Gainer-Dewar J."/>
            <person name="Goldberg J."/>
            <person name="Griggs A."/>
            <person name="Gujja S."/>
            <person name="Hansen M."/>
            <person name="Howarth C."/>
            <person name="Imamovic A."/>
            <person name="Ireland A."/>
            <person name="Larimer J."/>
            <person name="McCowan C."/>
            <person name="Murphy C."/>
            <person name="Pearson M."/>
            <person name="Poon T.W."/>
            <person name="Priest M."/>
            <person name="Roberts A."/>
            <person name="Saif S."/>
            <person name="Shea T."/>
            <person name="Sykes S."/>
            <person name="Wortman J."/>
            <person name="Nusbaum C."/>
            <person name="Birren B."/>
        </authorList>
    </citation>
    <scope>NUCLEOTIDE SEQUENCE [LARGE SCALE GENOMIC DNA]</scope>
    <source>
        <strain evidence="1 2">INRA-310</strain>
    </source>
</reference>
<protein>
    <submittedName>
        <fullName evidence="1">Uncharacterized protein</fullName>
    </submittedName>
</protein>
<dbReference type="EMBL" id="KI669567">
    <property type="protein sequence ID" value="ETN17417.1"/>
    <property type="molecule type" value="Genomic_DNA"/>
</dbReference>
<dbReference type="VEuPathDB" id="FungiDB:PPTG_05226"/>
<sequence length="41" mass="4616">MELKDIMKGFVSRAYALVDSGSLLFESFFSAGKRGYHLTSR</sequence>
<dbReference type="RefSeq" id="XP_008896982.1">
    <property type="nucleotide sequence ID" value="XM_008898734.1"/>
</dbReference>
<dbReference type="AlphaFoldDB" id="W2QW19"/>
<gene>
    <name evidence="1" type="ORF">PPTG_05226</name>
</gene>
<name>W2QW19_PHYN3</name>
<proteinExistence type="predicted"/>
<evidence type="ECO:0000313" key="1">
    <source>
        <dbReference type="EMBL" id="ETN17417.1"/>
    </source>
</evidence>
<dbReference type="GeneID" id="20175287"/>
<organism evidence="1 2">
    <name type="scientific">Phytophthora nicotianae (strain INRA-310)</name>
    <name type="common">Phytophthora parasitica</name>
    <dbReference type="NCBI Taxonomy" id="761204"/>
    <lineage>
        <taxon>Eukaryota</taxon>
        <taxon>Sar</taxon>
        <taxon>Stramenopiles</taxon>
        <taxon>Oomycota</taxon>
        <taxon>Peronosporomycetes</taxon>
        <taxon>Peronosporales</taxon>
        <taxon>Peronosporaceae</taxon>
        <taxon>Phytophthora</taxon>
    </lineage>
</organism>
<reference evidence="2" key="1">
    <citation type="submission" date="2011-12" db="EMBL/GenBank/DDBJ databases">
        <authorList>
            <consortium name="The Broad Institute Genome Sequencing Platform"/>
            <person name="Russ C."/>
            <person name="Tyler B."/>
            <person name="Panabieres F."/>
            <person name="Shan W."/>
            <person name="Tripathy S."/>
            <person name="Grunwald N."/>
            <person name="Machado M."/>
            <person name="Young S.K."/>
            <person name="Zeng Q."/>
            <person name="Gargeya S."/>
            <person name="Fitzgerald M."/>
            <person name="Haas B."/>
            <person name="Abouelleil A."/>
            <person name="Alvarado L."/>
            <person name="Arachchi H.M."/>
            <person name="Berlin A."/>
            <person name="Chapman S.B."/>
            <person name="Gearin G."/>
            <person name="Goldberg J."/>
            <person name="Griggs A."/>
            <person name="Gujja S."/>
            <person name="Hansen M."/>
            <person name="Heiman D."/>
            <person name="Howarth C."/>
            <person name="Larimer J."/>
            <person name="Lui A."/>
            <person name="MacDonald P.J.P."/>
            <person name="McCowen C."/>
            <person name="Montmayeur A."/>
            <person name="Murphy C."/>
            <person name="Neiman D."/>
            <person name="Pearson M."/>
            <person name="Priest M."/>
            <person name="Roberts A."/>
            <person name="Saif S."/>
            <person name="Shea T."/>
            <person name="Sisk P."/>
            <person name="Stolte C."/>
            <person name="Sykes S."/>
            <person name="Wortman J."/>
            <person name="Nusbaum C."/>
            <person name="Birren B."/>
        </authorList>
    </citation>
    <scope>NUCLEOTIDE SEQUENCE [LARGE SCALE GENOMIC DNA]</scope>
    <source>
        <strain evidence="2">INRA-310</strain>
    </source>
</reference>
<accession>W2QW19</accession>
<dbReference type="Proteomes" id="UP000018817">
    <property type="component" value="Unassembled WGS sequence"/>
</dbReference>